<reference evidence="2 3" key="1">
    <citation type="journal article" date="2018" name="Microb. Genom.">
        <title>Expanding an expanded genome: long-read sequencing of Trypanosoma cruzi.</title>
        <authorList>
            <person name="Berna L."/>
            <person name="Rodriguez M."/>
            <person name="Chiribao M.L."/>
            <person name="Parodi-Talice A."/>
            <person name="Pita S."/>
            <person name="Rijo G."/>
            <person name="Alvarez-Valin F."/>
            <person name="Robello C."/>
        </authorList>
    </citation>
    <scope>NUCLEOTIDE SEQUENCE [LARGE SCALE GENOMIC DNA]</scope>
    <source>
        <strain evidence="2 3">Dm28c</strain>
    </source>
</reference>
<keyword evidence="1" id="KW-1133">Transmembrane helix</keyword>
<comment type="caution">
    <text evidence="2">The sequence shown here is derived from an EMBL/GenBank/DDBJ whole genome shotgun (WGS) entry which is preliminary data.</text>
</comment>
<dbReference type="VEuPathDB" id="TriTrypDB:TCDM_02606"/>
<protein>
    <submittedName>
        <fullName evidence="2">Uncharacterized protein</fullName>
    </submittedName>
</protein>
<dbReference type="AlphaFoldDB" id="A0A2V2V1W7"/>
<feature type="transmembrane region" description="Helical" evidence="1">
    <location>
        <begin position="149"/>
        <end position="166"/>
    </location>
</feature>
<dbReference type="VEuPathDB" id="TriTrypDB:TcG_03810"/>
<keyword evidence="1" id="KW-0812">Transmembrane</keyword>
<dbReference type="VEuPathDB" id="TriTrypDB:TcCLB.511819.30"/>
<dbReference type="VEuPathDB" id="TriTrypDB:C4B63_49g125"/>
<sequence>MTHTNTAVTPTGKKADGMSVEEDISRIVEGAAQRQELEQGITAFLRSNARHKVADVLLALSAYTFGGLMHVRGQGTALTSLSMWTSGTTFLLNMQVRKVFEIEDSAKRRQVAAGMSLEEKNVFQLETVASWLWMLSSMQQFKLHKRMKYCGYSSWMGLGCCMYFTLRHTYCMILLE</sequence>
<proteinExistence type="predicted"/>
<organism evidence="2 3">
    <name type="scientific">Trypanosoma cruzi</name>
    <dbReference type="NCBI Taxonomy" id="5693"/>
    <lineage>
        <taxon>Eukaryota</taxon>
        <taxon>Discoba</taxon>
        <taxon>Euglenozoa</taxon>
        <taxon>Kinetoplastea</taxon>
        <taxon>Metakinetoplastina</taxon>
        <taxon>Trypanosomatida</taxon>
        <taxon>Trypanosomatidae</taxon>
        <taxon>Trypanosoma</taxon>
        <taxon>Schizotrypanum</taxon>
    </lineage>
</organism>
<gene>
    <name evidence="2" type="ORF">C4B63_49g125</name>
</gene>
<dbReference type="VEuPathDB" id="TriTrypDB:C3747_255g40"/>
<dbReference type="VEuPathDB" id="TriTrypDB:TcBrA4_0094080"/>
<keyword evidence="1" id="KW-0472">Membrane</keyword>
<name>A0A2V2V1W7_TRYCR</name>
<evidence type="ECO:0000313" key="2">
    <source>
        <dbReference type="EMBL" id="PWU90607.1"/>
    </source>
</evidence>
<dbReference type="VEuPathDB" id="TriTrypDB:BCY84_17342"/>
<accession>A0A2V2V1W7</accession>
<dbReference type="VEuPathDB" id="TriTrypDB:TcCLB.510531.70"/>
<dbReference type="VEuPathDB" id="TriTrypDB:TcCL_NonESM00477"/>
<dbReference type="OrthoDB" id="239465at2759"/>
<dbReference type="EMBL" id="PRFA01000049">
    <property type="protein sequence ID" value="PWU90607.1"/>
    <property type="molecule type" value="Genomic_DNA"/>
</dbReference>
<evidence type="ECO:0000256" key="1">
    <source>
        <dbReference type="SAM" id="Phobius"/>
    </source>
</evidence>
<dbReference type="Proteomes" id="UP000246121">
    <property type="component" value="Unassembled WGS sequence"/>
</dbReference>
<evidence type="ECO:0000313" key="3">
    <source>
        <dbReference type="Proteomes" id="UP000246121"/>
    </source>
</evidence>